<keyword evidence="2" id="KW-1185">Reference proteome</keyword>
<sequence length="334" mass="37609">MTSSLDIVTGAKCGRFLDLQGPSCKSPHVTCREIYGTHRKLNQEMTMRFGNYCLFERKCSTLQSSWRTSRSILDSLPKSRAIGYFHTHQSLLNSRKLACMTVSCGYNPGSSQSDAMGGDSKVQKMLVEMLQIQVGKARMSDFVDERSQYLRNIAQEAHEEYDRIAYRTMKEFEATGSRVLRELDADASAIERELQIVRAEIEAQSKDFEEFQLRSAYSRNEGLFFKNLYQAPRVLGYKSTYPSSALKKVREFTVVAPSPSKDFSTSYTQVLYGGLSLVIVSFIWSSSSALLSGTWMRPSKLASYGVIISLLLTQLANVKVITGEVEVDSNKEEE</sequence>
<accession>A0ACC2DF60</accession>
<proteinExistence type="predicted"/>
<reference evidence="2" key="1">
    <citation type="journal article" date="2024" name="Proc. Natl. Acad. Sci. U.S.A.">
        <title>Extraordinary preservation of gene collinearity over three hundred million years revealed in homosporous lycophytes.</title>
        <authorList>
            <person name="Li C."/>
            <person name="Wickell D."/>
            <person name="Kuo L.Y."/>
            <person name="Chen X."/>
            <person name="Nie B."/>
            <person name="Liao X."/>
            <person name="Peng D."/>
            <person name="Ji J."/>
            <person name="Jenkins J."/>
            <person name="Williams M."/>
            <person name="Shu S."/>
            <person name="Plott C."/>
            <person name="Barry K."/>
            <person name="Rajasekar S."/>
            <person name="Grimwood J."/>
            <person name="Han X."/>
            <person name="Sun S."/>
            <person name="Hou Z."/>
            <person name="He W."/>
            <person name="Dai G."/>
            <person name="Sun C."/>
            <person name="Schmutz J."/>
            <person name="Leebens-Mack J.H."/>
            <person name="Li F.W."/>
            <person name="Wang L."/>
        </authorList>
    </citation>
    <scope>NUCLEOTIDE SEQUENCE [LARGE SCALE GENOMIC DNA]</scope>
    <source>
        <strain evidence="2">cv. PW_Plant_1</strain>
    </source>
</reference>
<comment type="caution">
    <text evidence="1">The sequence shown here is derived from an EMBL/GenBank/DDBJ whole genome shotgun (WGS) entry which is preliminary data.</text>
</comment>
<dbReference type="Proteomes" id="UP001162992">
    <property type="component" value="Chromosome 6"/>
</dbReference>
<organism evidence="1 2">
    <name type="scientific">Diphasiastrum complanatum</name>
    <name type="common">Issler's clubmoss</name>
    <name type="synonym">Lycopodium complanatum</name>
    <dbReference type="NCBI Taxonomy" id="34168"/>
    <lineage>
        <taxon>Eukaryota</taxon>
        <taxon>Viridiplantae</taxon>
        <taxon>Streptophyta</taxon>
        <taxon>Embryophyta</taxon>
        <taxon>Tracheophyta</taxon>
        <taxon>Lycopodiopsida</taxon>
        <taxon>Lycopodiales</taxon>
        <taxon>Lycopodiaceae</taxon>
        <taxon>Lycopodioideae</taxon>
        <taxon>Diphasiastrum</taxon>
    </lineage>
</organism>
<dbReference type="EMBL" id="CM055097">
    <property type="protein sequence ID" value="KAJ7552833.1"/>
    <property type="molecule type" value="Genomic_DNA"/>
</dbReference>
<name>A0ACC2DF60_DIPCM</name>
<protein>
    <submittedName>
        <fullName evidence="1">Uncharacterized protein</fullName>
    </submittedName>
</protein>
<evidence type="ECO:0000313" key="1">
    <source>
        <dbReference type="EMBL" id="KAJ7552833.1"/>
    </source>
</evidence>
<gene>
    <name evidence="1" type="ORF">O6H91_06G072100</name>
</gene>
<evidence type="ECO:0000313" key="2">
    <source>
        <dbReference type="Proteomes" id="UP001162992"/>
    </source>
</evidence>